<sequence>MPTIKTRSLASFSCYIPEIGTRFYSMQYQMAQGSESNEQLEENSTFRMLSYPFLENLASLIPELPGYGWIYSSYLEKSWAVWPFCV</sequence>
<name>A0AAV4PMY1_9ARAC</name>
<comment type="caution">
    <text evidence="1">The sequence shown here is derived from an EMBL/GenBank/DDBJ whole genome shotgun (WGS) entry which is preliminary data.</text>
</comment>
<reference evidence="1 2" key="1">
    <citation type="submission" date="2021-06" db="EMBL/GenBank/DDBJ databases">
        <title>Caerostris darwini draft genome.</title>
        <authorList>
            <person name="Kono N."/>
            <person name="Arakawa K."/>
        </authorList>
    </citation>
    <scope>NUCLEOTIDE SEQUENCE [LARGE SCALE GENOMIC DNA]</scope>
</reference>
<proteinExistence type="predicted"/>
<accession>A0AAV4PMY1</accession>
<dbReference type="EMBL" id="BPLQ01003005">
    <property type="protein sequence ID" value="GIX97136.1"/>
    <property type="molecule type" value="Genomic_DNA"/>
</dbReference>
<keyword evidence="2" id="KW-1185">Reference proteome</keyword>
<evidence type="ECO:0000313" key="2">
    <source>
        <dbReference type="Proteomes" id="UP001054837"/>
    </source>
</evidence>
<evidence type="ECO:0000313" key="1">
    <source>
        <dbReference type="EMBL" id="GIX97136.1"/>
    </source>
</evidence>
<dbReference type="AlphaFoldDB" id="A0AAV4PMY1"/>
<dbReference type="Proteomes" id="UP001054837">
    <property type="component" value="Unassembled WGS sequence"/>
</dbReference>
<gene>
    <name evidence="1" type="ORF">CDAR_283981</name>
</gene>
<organism evidence="1 2">
    <name type="scientific">Caerostris darwini</name>
    <dbReference type="NCBI Taxonomy" id="1538125"/>
    <lineage>
        <taxon>Eukaryota</taxon>
        <taxon>Metazoa</taxon>
        <taxon>Ecdysozoa</taxon>
        <taxon>Arthropoda</taxon>
        <taxon>Chelicerata</taxon>
        <taxon>Arachnida</taxon>
        <taxon>Araneae</taxon>
        <taxon>Araneomorphae</taxon>
        <taxon>Entelegynae</taxon>
        <taxon>Araneoidea</taxon>
        <taxon>Araneidae</taxon>
        <taxon>Caerostris</taxon>
    </lineage>
</organism>
<protein>
    <submittedName>
        <fullName evidence="1">Uncharacterized protein</fullName>
    </submittedName>
</protein>